<reference evidence="2" key="1">
    <citation type="journal article" date="2019" name="Int. J. Syst. Evol. Microbiol.">
        <title>The Global Catalogue of Microorganisms (GCM) 10K type strain sequencing project: providing services to taxonomists for standard genome sequencing and annotation.</title>
        <authorList>
            <consortium name="The Broad Institute Genomics Platform"/>
            <consortium name="The Broad Institute Genome Sequencing Center for Infectious Disease"/>
            <person name="Wu L."/>
            <person name="Ma J."/>
        </authorList>
    </citation>
    <scope>NUCLEOTIDE SEQUENCE [LARGE SCALE GENOMIC DNA]</scope>
    <source>
        <strain evidence="2">KCTC 23723</strain>
    </source>
</reference>
<name>A0ABQ2WI68_9ALTE</name>
<accession>A0ABQ2WI68</accession>
<proteinExistence type="predicted"/>
<keyword evidence="2" id="KW-1185">Reference proteome</keyword>
<comment type="caution">
    <text evidence="1">The sequence shown here is derived from an EMBL/GenBank/DDBJ whole genome shotgun (WGS) entry which is preliminary data.</text>
</comment>
<protein>
    <submittedName>
        <fullName evidence="1">Uncharacterized protein</fullName>
    </submittedName>
</protein>
<gene>
    <name evidence="1" type="primary">rflB</name>
    <name evidence="1" type="ORF">GCM10008111_12320</name>
</gene>
<sequence length="163" mass="19428">MAISWLPPLLLLEDYRGNWGSYFAAVYSAFEADFVDSKPVFRGRRLGLKRHPEYDGKSATFWHMITEGDVESDRTADLRRCERIRWPKPIIENDTAAELKIWAEPSKKGSGNRIHIWCEAEGYLVVLEQRETYILPWTAFLVEREHQRKKYTNRWERYKNNQF</sequence>
<dbReference type="RefSeq" id="WP_189481578.1">
    <property type="nucleotide sequence ID" value="NZ_BMYR01000004.1"/>
</dbReference>
<evidence type="ECO:0000313" key="2">
    <source>
        <dbReference type="Proteomes" id="UP000634667"/>
    </source>
</evidence>
<dbReference type="EMBL" id="BMYR01000004">
    <property type="protein sequence ID" value="GGW57743.1"/>
    <property type="molecule type" value="Genomic_DNA"/>
</dbReference>
<evidence type="ECO:0000313" key="1">
    <source>
        <dbReference type="EMBL" id="GGW57743.1"/>
    </source>
</evidence>
<organism evidence="1 2">
    <name type="scientific">Alishewanella tabrizica</name>
    <dbReference type="NCBI Taxonomy" id="671278"/>
    <lineage>
        <taxon>Bacteria</taxon>
        <taxon>Pseudomonadati</taxon>
        <taxon>Pseudomonadota</taxon>
        <taxon>Gammaproteobacteria</taxon>
        <taxon>Alteromonadales</taxon>
        <taxon>Alteromonadaceae</taxon>
        <taxon>Alishewanella</taxon>
    </lineage>
</organism>
<dbReference type="Proteomes" id="UP000634667">
    <property type="component" value="Unassembled WGS sequence"/>
</dbReference>